<feature type="transmembrane region" description="Helical" evidence="1">
    <location>
        <begin position="137"/>
        <end position="158"/>
    </location>
</feature>
<comment type="caution">
    <text evidence="2">The sequence shown here is derived from an EMBL/GenBank/DDBJ whole genome shotgun (WGS) entry which is preliminary data.</text>
</comment>
<sequence length="183" mass="21934">MNNKRLQFIYSPRFNEKGIIIRSLFFLIFDVMIIKLLFTYSSLKYVAFYINLRLTLTTIFYLIRMTKYSFVFIKHRLDVFIIKNNTELQDELYKDYNLIKDLINNSIKDVILAVEFLLLSYLFSYVCRIYKSMLLGFDFSSILITNTLYILFVGLISYRLEIKYKNSDDKHNVLMFLSSSDKL</sequence>
<accession>A0ABR7JP83</accession>
<protein>
    <submittedName>
        <fullName evidence="2">Uncharacterized protein</fullName>
    </submittedName>
</protein>
<feature type="transmembrane region" description="Helical" evidence="1">
    <location>
        <begin position="46"/>
        <end position="63"/>
    </location>
</feature>
<proteinExistence type="predicted"/>
<evidence type="ECO:0000313" key="2">
    <source>
        <dbReference type="EMBL" id="MBC5996718.1"/>
    </source>
</evidence>
<organism evidence="2 3">
    <name type="scientific">Romboutsia faecis</name>
    <dbReference type="NCBI Taxonomy" id="2764597"/>
    <lineage>
        <taxon>Bacteria</taxon>
        <taxon>Bacillati</taxon>
        <taxon>Bacillota</taxon>
        <taxon>Clostridia</taxon>
        <taxon>Peptostreptococcales</taxon>
        <taxon>Peptostreptococcaceae</taxon>
        <taxon>Romboutsia</taxon>
    </lineage>
</organism>
<name>A0ABR7JP83_9FIRM</name>
<evidence type="ECO:0000256" key="1">
    <source>
        <dbReference type="SAM" id="Phobius"/>
    </source>
</evidence>
<gene>
    <name evidence="2" type="ORF">H8923_08090</name>
</gene>
<feature type="transmembrane region" description="Helical" evidence="1">
    <location>
        <begin position="20"/>
        <end position="40"/>
    </location>
</feature>
<keyword evidence="1" id="KW-0472">Membrane</keyword>
<keyword evidence="3" id="KW-1185">Reference proteome</keyword>
<keyword evidence="1" id="KW-0812">Transmembrane</keyword>
<dbReference type="Proteomes" id="UP000609849">
    <property type="component" value="Unassembled WGS sequence"/>
</dbReference>
<dbReference type="EMBL" id="JACRWE010000003">
    <property type="protein sequence ID" value="MBC5996718.1"/>
    <property type="molecule type" value="Genomic_DNA"/>
</dbReference>
<dbReference type="RefSeq" id="WP_153971272.1">
    <property type="nucleotide sequence ID" value="NZ_JACRWE010000003.1"/>
</dbReference>
<keyword evidence="1" id="KW-1133">Transmembrane helix</keyword>
<evidence type="ECO:0000313" key="3">
    <source>
        <dbReference type="Proteomes" id="UP000609849"/>
    </source>
</evidence>
<feature type="transmembrane region" description="Helical" evidence="1">
    <location>
        <begin position="110"/>
        <end position="131"/>
    </location>
</feature>
<reference evidence="2 3" key="1">
    <citation type="submission" date="2020-08" db="EMBL/GenBank/DDBJ databases">
        <authorList>
            <person name="Liu C."/>
            <person name="Sun Q."/>
        </authorList>
    </citation>
    <scope>NUCLEOTIDE SEQUENCE [LARGE SCALE GENOMIC DNA]</scope>
    <source>
        <strain evidence="2 3">NSJ-18</strain>
    </source>
</reference>